<dbReference type="AlphaFoldDB" id="V7IBC6"/>
<name>V7IBC6_9CLOT</name>
<evidence type="ECO:0008006" key="3">
    <source>
        <dbReference type="Google" id="ProtNLM"/>
    </source>
</evidence>
<evidence type="ECO:0000313" key="2">
    <source>
        <dbReference type="Proteomes" id="UP000017747"/>
    </source>
</evidence>
<sequence length="262" mass="30103">MMALNNDDSIRVTLLANSGIIVEYQEHKLLIDGTPGEIHGYFSGLSDEVLHDLLEGKKPLFRDINILLYTHCHHDHFSPEVTRSLVERNRVNYLMMPDKDSHPFVKLRDSIALCNIGLVLLDIPLGKRAVYRPDGIRIEAFRTMHAGEMYRETEHYCFLVYLGHKAILITGDSDYDPDYFRTILKDMRIHAVFINPLFLNRREGREAIVESIKPEKIVVCHIPFEGTPGTNLRKVAARDAVKHRDALPEIILLQDELQEIPL</sequence>
<accession>V7IBC6</accession>
<dbReference type="RefSeq" id="WP_023383419.1">
    <property type="nucleotide sequence ID" value="NZ_AXUN02000002.1"/>
</dbReference>
<reference evidence="1 2" key="1">
    <citation type="journal article" date="2014" name="Genome Announc.">
        <title>Genome Sequence of Youngiibacter fragilis, the Type Strain of the Genus Youngiibacter.</title>
        <authorList>
            <person name="Wawrik C.B."/>
            <person name="Callaghan A.V."/>
            <person name="Stamps B.W."/>
            <person name="Wawrik B."/>
        </authorList>
    </citation>
    <scope>NUCLEOTIDE SEQUENCE [LARGE SCALE GENOMIC DNA]</scope>
    <source>
        <strain evidence="1 2">232.1</strain>
    </source>
</reference>
<dbReference type="EMBL" id="AXUN02000002">
    <property type="protein sequence ID" value="ETA82591.1"/>
    <property type="molecule type" value="Genomic_DNA"/>
</dbReference>
<dbReference type="Gene3D" id="3.60.15.10">
    <property type="entry name" value="Ribonuclease Z/Hydroxyacylglutathione hydrolase-like"/>
    <property type="match status" value="1"/>
</dbReference>
<organism evidence="1 2">
    <name type="scientific">Youngiibacter fragilis 232.1</name>
    <dbReference type="NCBI Taxonomy" id="994573"/>
    <lineage>
        <taxon>Bacteria</taxon>
        <taxon>Bacillati</taxon>
        <taxon>Bacillota</taxon>
        <taxon>Clostridia</taxon>
        <taxon>Eubacteriales</taxon>
        <taxon>Clostridiaceae</taxon>
        <taxon>Youngiibacter</taxon>
    </lineage>
</organism>
<dbReference type="Proteomes" id="UP000017747">
    <property type="component" value="Unassembled WGS sequence"/>
</dbReference>
<evidence type="ECO:0000313" key="1">
    <source>
        <dbReference type="EMBL" id="ETA82591.1"/>
    </source>
</evidence>
<comment type="caution">
    <text evidence="1">The sequence shown here is derived from an EMBL/GenBank/DDBJ whole genome shotgun (WGS) entry which is preliminary data.</text>
</comment>
<keyword evidence="2" id="KW-1185">Reference proteome</keyword>
<proteinExistence type="predicted"/>
<dbReference type="OrthoDB" id="9789133at2"/>
<dbReference type="InterPro" id="IPR036866">
    <property type="entry name" value="RibonucZ/Hydroxyglut_hydro"/>
</dbReference>
<protein>
    <recommendedName>
        <fullName evidence="3">Metallo-beta-lactamase domain-containing protein</fullName>
    </recommendedName>
</protein>
<dbReference type="SUPFAM" id="SSF56281">
    <property type="entry name" value="Metallo-hydrolase/oxidoreductase"/>
    <property type="match status" value="1"/>
</dbReference>
<gene>
    <name evidence="1" type="ORF">T472_0200180</name>
</gene>
<dbReference type="eggNOG" id="COG2220">
    <property type="taxonomic scope" value="Bacteria"/>
</dbReference>
<dbReference type="STRING" id="994573.T472_0200180"/>